<keyword evidence="7 8" id="KW-0472">Membrane</keyword>
<comment type="caution">
    <text evidence="10">The sequence shown here is derived from an EMBL/GenBank/DDBJ whole genome shotgun (WGS) entry which is preliminary data.</text>
</comment>
<keyword evidence="4" id="KW-1003">Cell membrane</keyword>
<evidence type="ECO:0000256" key="7">
    <source>
        <dbReference type="ARBA" id="ARBA00023136"/>
    </source>
</evidence>
<keyword evidence="3" id="KW-0813">Transport</keyword>
<dbReference type="CDD" id="cd17324">
    <property type="entry name" value="MFS_NepI_like"/>
    <property type="match status" value="1"/>
</dbReference>
<feature type="transmembrane region" description="Helical" evidence="8">
    <location>
        <begin position="72"/>
        <end position="89"/>
    </location>
</feature>
<protein>
    <submittedName>
        <fullName evidence="10">MFS transporter</fullName>
    </submittedName>
</protein>
<feature type="transmembrane region" description="Helical" evidence="8">
    <location>
        <begin position="242"/>
        <end position="260"/>
    </location>
</feature>
<dbReference type="EMBL" id="JAKKSL010000005">
    <property type="protein sequence ID" value="MCI2285509.1"/>
    <property type="molecule type" value="Genomic_DNA"/>
</dbReference>
<evidence type="ECO:0000256" key="2">
    <source>
        <dbReference type="ARBA" id="ARBA00008335"/>
    </source>
</evidence>
<evidence type="ECO:0000256" key="1">
    <source>
        <dbReference type="ARBA" id="ARBA00004651"/>
    </source>
</evidence>
<dbReference type="PANTHER" id="PTHR43271">
    <property type="entry name" value="BLL2771 PROTEIN"/>
    <property type="match status" value="1"/>
</dbReference>
<evidence type="ECO:0000256" key="5">
    <source>
        <dbReference type="ARBA" id="ARBA00022692"/>
    </source>
</evidence>
<evidence type="ECO:0000313" key="10">
    <source>
        <dbReference type="EMBL" id="MCI2285509.1"/>
    </source>
</evidence>
<dbReference type="SUPFAM" id="SSF103473">
    <property type="entry name" value="MFS general substrate transporter"/>
    <property type="match status" value="1"/>
</dbReference>
<feature type="transmembrane region" description="Helical" evidence="8">
    <location>
        <begin position="12"/>
        <end position="33"/>
    </location>
</feature>
<proteinExistence type="inferred from homology"/>
<feature type="transmembrane region" description="Helical" evidence="8">
    <location>
        <begin position="302"/>
        <end position="322"/>
    </location>
</feature>
<feature type="transmembrane region" description="Helical" evidence="8">
    <location>
        <begin position="209"/>
        <end position="230"/>
    </location>
</feature>
<evidence type="ECO:0000256" key="4">
    <source>
        <dbReference type="ARBA" id="ARBA00022475"/>
    </source>
</evidence>
<keyword evidence="11" id="KW-1185">Reference proteome</keyword>
<dbReference type="Proteomes" id="UP001139646">
    <property type="component" value="Unassembled WGS sequence"/>
</dbReference>
<gene>
    <name evidence="10" type="ORF">L3081_21550</name>
</gene>
<organism evidence="10 11">
    <name type="scientific">Colwellia maritima</name>
    <dbReference type="NCBI Taxonomy" id="2912588"/>
    <lineage>
        <taxon>Bacteria</taxon>
        <taxon>Pseudomonadati</taxon>
        <taxon>Pseudomonadota</taxon>
        <taxon>Gammaproteobacteria</taxon>
        <taxon>Alteromonadales</taxon>
        <taxon>Colwelliaceae</taxon>
        <taxon>Colwellia</taxon>
    </lineage>
</organism>
<dbReference type="Pfam" id="PF07690">
    <property type="entry name" value="MFS_1"/>
    <property type="match status" value="1"/>
</dbReference>
<feature type="transmembrane region" description="Helical" evidence="8">
    <location>
        <begin position="130"/>
        <end position="150"/>
    </location>
</feature>
<reference evidence="10" key="1">
    <citation type="submission" date="2022-01" db="EMBL/GenBank/DDBJ databases">
        <title>Colwellia maritima, isolated from seawater.</title>
        <authorList>
            <person name="Kristyanto S."/>
            <person name="Jung J."/>
            <person name="Jeon C.O."/>
        </authorList>
    </citation>
    <scope>NUCLEOTIDE SEQUENCE</scope>
    <source>
        <strain evidence="10">MSW7</strain>
    </source>
</reference>
<keyword evidence="5 8" id="KW-0812">Transmembrane</keyword>
<dbReference type="PANTHER" id="PTHR43271:SF1">
    <property type="entry name" value="INNER MEMBRANE TRANSPORT PROTEIN YNFM"/>
    <property type="match status" value="1"/>
</dbReference>
<dbReference type="RefSeq" id="WP_242288388.1">
    <property type="nucleotide sequence ID" value="NZ_JAKKSL010000005.1"/>
</dbReference>
<accession>A0ABS9X5L2</accession>
<evidence type="ECO:0000259" key="9">
    <source>
        <dbReference type="PROSITE" id="PS50850"/>
    </source>
</evidence>
<comment type="similarity">
    <text evidence="2">Belongs to the major facilitator superfamily.</text>
</comment>
<feature type="domain" description="Major facilitator superfamily (MFS) profile" evidence="9">
    <location>
        <begin position="1"/>
        <end position="352"/>
    </location>
</feature>
<dbReference type="InterPro" id="IPR036259">
    <property type="entry name" value="MFS_trans_sf"/>
</dbReference>
<keyword evidence="6 8" id="KW-1133">Transmembrane helix</keyword>
<comment type="subcellular location">
    <subcellularLocation>
        <location evidence="1">Cell membrane</location>
        <topology evidence="1">Multi-pass membrane protein</topology>
    </subcellularLocation>
</comment>
<evidence type="ECO:0000256" key="3">
    <source>
        <dbReference type="ARBA" id="ARBA00022448"/>
    </source>
</evidence>
<feature type="transmembrane region" description="Helical" evidence="8">
    <location>
        <begin position="96"/>
        <end position="118"/>
    </location>
</feature>
<dbReference type="InterPro" id="IPR011701">
    <property type="entry name" value="MFS"/>
</dbReference>
<dbReference type="Gene3D" id="1.20.1250.20">
    <property type="entry name" value="MFS general substrate transporter like domains"/>
    <property type="match status" value="1"/>
</dbReference>
<feature type="transmembrane region" description="Helical" evidence="8">
    <location>
        <begin position="45"/>
        <end position="66"/>
    </location>
</feature>
<evidence type="ECO:0000256" key="6">
    <source>
        <dbReference type="ARBA" id="ARBA00022989"/>
    </source>
</evidence>
<name>A0ABS9X5L2_9GAMM</name>
<sequence length="362" mass="39501">MAEKFNASAIAINWLLAAGTLTLALTLVPWAIASEMIGRRTVMMLSLFLLPFTGMAMLLTDSLLMLTLARGVMGVSLAGFAAVAVAYMAEEFTPKALVLAVGGYISANSLGGITGRLYGGFVTEYWGREVAVVGMAMLSFLGVFLVNRLLPQQQYFTPKKGQFRTHSKQVIEHLKRRVLGVAMLIGGLNFALFVNLYTVMGFRLVAPPYSLSISLTSMIFLCYLSGTITAKLSGRWSQVYSPIKGMVIGTTVSVTGMWIASFDSLYTMIIGLLFISSGAFFTHSLAYAWVSQKAKTAKATATALYLVHYYVGGSLGGFYLVACRQYGDWFGVLAGGMALYALIYLLIWRLHVCTKFELQEHE</sequence>
<dbReference type="InterPro" id="IPR020846">
    <property type="entry name" value="MFS_dom"/>
</dbReference>
<feature type="transmembrane region" description="Helical" evidence="8">
    <location>
        <begin position="178"/>
        <end position="197"/>
    </location>
</feature>
<evidence type="ECO:0000313" key="11">
    <source>
        <dbReference type="Proteomes" id="UP001139646"/>
    </source>
</evidence>
<feature type="transmembrane region" description="Helical" evidence="8">
    <location>
        <begin position="328"/>
        <end position="347"/>
    </location>
</feature>
<feature type="transmembrane region" description="Helical" evidence="8">
    <location>
        <begin position="266"/>
        <end position="290"/>
    </location>
</feature>
<dbReference type="PROSITE" id="PS50850">
    <property type="entry name" value="MFS"/>
    <property type="match status" value="1"/>
</dbReference>
<evidence type="ECO:0000256" key="8">
    <source>
        <dbReference type="SAM" id="Phobius"/>
    </source>
</evidence>